<proteinExistence type="predicted"/>
<accession>A0A222GC41</accession>
<evidence type="ECO:0000313" key="4">
    <source>
        <dbReference type="Proteomes" id="UP000202259"/>
    </source>
</evidence>
<sequence>MKFEFLKAVTAGFILSVSCLVNLANAGLMKSTSEGFDIVIDSQQKIQWLNTSHTANYTQSEILNMTKEGGSLEEWRYATFDEMVSMISTIYPFFSGTIPSAYRNGLETVNFTDNILFHELITDEIKVFDNYFGAVIDWGHSFSVSGIYGKVAYNVDSGGLLVDEYQVFSLFDGLISEPSWEDHITFHVGTSFNDLSSPNNHFLVRNTQTVSEPPTLAIFALGIMGLVSRRLKSKS</sequence>
<keyword evidence="1" id="KW-0732">Signal</keyword>
<dbReference type="EMBL" id="CP020465">
    <property type="protein sequence ID" value="ASP49449.1"/>
    <property type="molecule type" value="Genomic_DNA"/>
</dbReference>
<dbReference type="InterPro" id="IPR013424">
    <property type="entry name" value="Ice-binding_C"/>
</dbReference>
<gene>
    <name evidence="3" type="ORF">B5D82_17725</name>
</gene>
<dbReference type="Pfam" id="PF07589">
    <property type="entry name" value="PEP-CTERM"/>
    <property type="match status" value="1"/>
</dbReference>
<dbReference type="KEGG" id="cber:B5D82_17725"/>
<feature type="signal peptide" evidence="1">
    <location>
        <begin position="1"/>
        <end position="26"/>
    </location>
</feature>
<protein>
    <recommendedName>
        <fullName evidence="2">Ice-binding protein C-terminal domain-containing protein</fullName>
    </recommendedName>
</protein>
<evidence type="ECO:0000256" key="1">
    <source>
        <dbReference type="SAM" id="SignalP"/>
    </source>
</evidence>
<feature type="domain" description="Ice-binding protein C-terminal" evidence="2">
    <location>
        <begin position="209"/>
        <end position="230"/>
    </location>
</feature>
<dbReference type="Proteomes" id="UP000202259">
    <property type="component" value="Chromosome"/>
</dbReference>
<dbReference type="OrthoDB" id="6228933at2"/>
<dbReference type="AlphaFoldDB" id="A0A222GC41"/>
<name>A0A222GC41_9GAMM</name>
<dbReference type="PROSITE" id="PS51257">
    <property type="entry name" value="PROKAR_LIPOPROTEIN"/>
    <property type="match status" value="1"/>
</dbReference>
<evidence type="ECO:0000259" key="2">
    <source>
        <dbReference type="Pfam" id="PF07589"/>
    </source>
</evidence>
<organism evidence="3 4">
    <name type="scientific">Cognaticolwellia beringensis</name>
    <dbReference type="NCBI Taxonomy" id="1967665"/>
    <lineage>
        <taxon>Bacteria</taxon>
        <taxon>Pseudomonadati</taxon>
        <taxon>Pseudomonadota</taxon>
        <taxon>Gammaproteobacteria</taxon>
        <taxon>Alteromonadales</taxon>
        <taxon>Colwelliaceae</taxon>
        <taxon>Cognaticolwellia</taxon>
    </lineage>
</organism>
<reference evidence="3 4" key="1">
    <citation type="submission" date="2017-08" db="EMBL/GenBank/DDBJ databases">
        <title>Complete genome of Colwellia sp. NB097-1, a psychrophile bacterium ioslated from Bering Sea.</title>
        <authorList>
            <person name="Chen X."/>
        </authorList>
    </citation>
    <scope>NUCLEOTIDE SEQUENCE [LARGE SCALE GENOMIC DNA]</scope>
    <source>
        <strain evidence="3 4">NB097-1</strain>
    </source>
</reference>
<evidence type="ECO:0000313" key="3">
    <source>
        <dbReference type="EMBL" id="ASP49449.1"/>
    </source>
</evidence>
<keyword evidence="4" id="KW-1185">Reference proteome</keyword>
<feature type="chain" id="PRO_5013166360" description="Ice-binding protein C-terminal domain-containing protein" evidence="1">
    <location>
        <begin position="27"/>
        <end position="235"/>
    </location>
</feature>
<dbReference type="RefSeq" id="WP_081153452.1">
    <property type="nucleotide sequence ID" value="NZ_CP020465.1"/>
</dbReference>